<gene>
    <name evidence="1" type="ORF">OCTVUL_1B001986</name>
</gene>
<dbReference type="AlphaFoldDB" id="A0AA36B5R3"/>
<proteinExistence type="predicted"/>
<protein>
    <submittedName>
        <fullName evidence="1">Uncharacterized protein</fullName>
    </submittedName>
</protein>
<name>A0AA36B5R3_OCTVU</name>
<accession>A0AA36B5R3</accession>
<dbReference type="EMBL" id="OX597822">
    <property type="protein sequence ID" value="CAI9727467.1"/>
    <property type="molecule type" value="Genomic_DNA"/>
</dbReference>
<reference evidence="1" key="1">
    <citation type="submission" date="2023-08" db="EMBL/GenBank/DDBJ databases">
        <authorList>
            <person name="Alioto T."/>
            <person name="Alioto T."/>
            <person name="Gomez Garrido J."/>
        </authorList>
    </citation>
    <scope>NUCLEOTIDE SEQUENCE</scope>
</reference>
<sequence>MLHRIPPINNTTFTTTTATTIITVCEDLRHFQKEIKTGLIRRYRCHTSYNFFYELHLFAAQIKASLPKF</sequence>
<organism evidence="1 2">
    <name type="scientific">Octopus vulgaris</name>
    <name type="common">Common octopus</name>
    <dbReference type="NCBI Taxonomy" id="6645"/>
    <lineage>
        <taxon>Eukaryota</taxon>
        <taxon>Metazoa</taxon>
        <taxon>Spiralia</taxon>
        <taxon>Lophotrochozoa</taxon>
        <taxon>Mollusca</taxon>
        <taxon>Cephalopoda</taxon>
        <taxon>Coleoidea</taxon>
        <taxon>Octopodiformes</taxon>
        <taxon>Octopoda</taxon>
        <taxon>Incirrata</taxon>
        <taxon>Octopodidae</taxon>
        <taxon>Octopus</taxon>
    </lineage>
</organism>
<evidence type="ECO:0000313" key="2">
    <source>
        <dbReference type="Proteomes" id="UP001162480"/>
    </source>
</evidence>
<dbReference type="Proteomes" id="UP001162480">
    <property type="component" value="Chromosome 9"/>
</dbReference>
<evidence type="ECO:0000313" key="1">
    <source>
        <dbReference type="EMBL" id="CAI9727467.1"/>
    </source>
</evidence>
<keyword evidence="2" id="KW-1185">Reference proteome</keyword>